<reference evidence="2 3" key="1">
    <citation type="submission" date="2013-11" db="EMBL/GenBank/DDBJ databases">
        <title>Genome sequencing of Stegodyphus mimosarum.</title>
        <authorList>
            <person name="Bechsgaard J."/>
        </authorList>
    </citation>
    <scope>NUCLEOTIDE SEQUENCE [LARGE SCALE GENOMIC DNA]</scope>
</reference>
<evidence type="ECO:0000313" key="3">
    <source>
        <dbReference type="Proteomes" id="UP000054359"/>
    </source>
</evidence>
<protein>
    <recommendedName>
        <fullName evidence="4">DUF19 domain-containing protein</fullName>
    </recommendedName>
</protein>
<dbReference type="PANTHER" id="PTHR33964">
    <property type="entry name" value="RE45066P-RELATED"/>
    <property type="match status" value="1"/>
</dbReference>
<dbReference type="OMA" id="ESYEATC"/>
<proteinExistence type="predicted"/>
<evidence type="ECO:0000313" key="2">
    <source>
        <dbReference type="EMBL" id="KFM79742.1"/>
    </source>
</evidence>
<keyword evidence="1" id="KW-1133">Transmembrane helix</keyword>
<feature type="non-terminal residue" evidence="2">
    <location>
        <position position="234"/>
    </location>
</feature>
<dbReference type="AlphaFoldDB" id="A0A087UQV3"/>
<keyword evidence="1" id="KW-0472">Membrane</keyword>
<sequence>MELGVAISTRSLFINMITVLTLLVTISISYSAAEAQCGVDDVQCCLTEFLGFVSPSGIKLDVEKALSACKIRNETLECLDNFEEQCVKENKELSETVKKTRSFISTICVPSSKFISDALTYGACFESASEKFLQCLNSSASKDFGNDTDSKLKNDCCMYKELRNCAVQKVEDSCGAAASQVMQEDVININGAGFELVCTDIFHECGAATGVLASSAAVLQFLLFAVVVVVSIIS</sequence>
<accession>A0A087UQV3</accession>
<feature type="transmembrane region" description="Helical" evidence="1">
    <location>
        <begin position="211"/>
        <end position="233"/>
    </location>
</feature>
<dbReference type="PANTHER" id="PTHR33964:SF1">
    <property type="entry name" value="RE45066P"/>
    <property type="match status" value="1"/>
</dbReference>
<evidence type="ECO:0000256" key="1">
    <source>
        <dbReference type="SAM" id="Phobius"/>
    </source>
</evidence>
<gene>
    <name evidence="2" type="ORF">X975_14835</name>
</gene>
<keyword evidence="3" id="KW-1185">Reference proteome</keyword>
<keyword evidence="1" id="KW-0812">Transmembrane</keyword>
<name>A0A087UQV3_STEMI</name>
<dbReference type="EMBL" id="KK121105">
    <property type="protein sequence ID" value="KFM79742.1"/>
    <property type="molecule type" value="Genomic_DNA"/>
</dbReference>
<dbReference type="Proteomes" id="UP000054359">
    <property type="component" value="Unassembled WGS sequence"/>
</dbReference>
<evidence type="ECO:0008006" key="4">
    <source>
        <dbReference type="Google" id="ProtNLM"/>
    </source>
</evidence>
<organism evidence="2 3">
    <name type="scientific">Stegodyphus mimosarum</name>
    <name type="common">African social velvet spider</name>
    <dbReference type="NCBI Taxonomy" id="407821"/>
    <lineage>
        <taxon>Eukaryota</taxon>
        <taxon>Metazoa</taxon>
        <taxon>Ecdysozoa</taxon>
        <taxon>Arthropoda</taxon>
        <taxon>Chelicerata</taxon>
        <taxon>Arachnida</taxon>
        <taxon>Araneae</taxon>
        <taxon>Araneomorphae</taxon>
        <taxon>Entelegynae</taxon>
        <taxon>Eresoidea</taxon>
        <taxon>Eresidae</taxon>
        <taxon>Stegodyphus</taxon>
    </lineage>
</organism>
<feature type="transmembrane region" description="Helical" evidence="1">
    <location>
        <begin position="12"/>
        <end position="33"/>
    </location>
</feature>
<dbReference type="OrthoDB" id="6413084at2759"/>